<keyword evidence="4" id="KW-0833">Ubl conjugation pathway</keyword>
<dbReference type="PANTHER" id="PTHR12936">
    <property type="entry name" value="ANAPHASE-PROMOTING COMPLEX 10"/>
    <property type="match status" value="1"/>
</dbReference>
<proteinExistence type="inferred from homology"/>
<dbReference type="InterPro" id="IPR016901">
    <property type="entry name" value="APC10/Doc1"/>
</dbReference>
<evidence type="ECO:0000256" key="3">
    <source>
        <dbReference type="ARBA" id="ARBA00022776"/>
    </source>
</evidence>
<dbReference type="EMBL" id="JABANN010000183">
    <property type="protein sequence ID" value="KAF4667378.1"/>
    <property type="molecule type" value="Genomic_DNA"/>
</dbReference>
<dbReference type="GO" id="GO:0051301">
    <property type="term" value="P:cell division"/>
    <property type="evidence" value="ECO:0007669"/>
    <property type="project" value="UniProtKB-KW"/>
</dbReference>
<sequence length="771" mass="85494">MSWSSNKYFRAPNKSIDEQIRIGAETPSPQQYDVRGKKQMGDAVPGGKISESRLERSSTVSEVLREKSPGPGDYQNAMTSSMPLLNGGKFVAPRYSVSSETKRLLREDGGGGEAMGPVSTLGKRSVSFSQSRRVPEFVDGPAIAAAEIPAPNEYDAVNAHTKLTEKGQYPTLKQGLERPLPGKNSSIFEEIADTKRMVPGPGAYSPRRPPQRQSQSRPVLKLEGETSAASRRLFLAKEVPGPGAYDIPEAPRSPVIAVMKPGEARLPYSMPGPFDYNCQPDVGQKFTQSESKEVCRKLLRVSSSSSKLIDMLTNAPIASRVAVADQIYGRSRRQKSQPAKGFLDRKSSMEDCNVELDVIPDGDFVTFGAAGGGHSVDDRSAEPELSPPTAVGLEWRFGEDFGQDDMPYDTIEEPPMADAIAGEVPYDERLGLSHDVYSTKLAGHLHHQAKPRGLFLPEASVDRRIVSVGSPTDDDWFDCHHERISDRCRWSLSSAKPGYGVLQLRDNCEETFWQSDAMSAIARSMDDQRVQPGVVNHSIDLEFINGLEKVTEVHLFVSYKADESYTPSVISVRMGNTLFDLNEVQRLTLYQPEGWIIIPLALVSAPDNPDYYLQRGVTFRDDIVAQLFVRTFYLQLAVLSNHQIEELLSEERRLENTENITVLHRMLNDLKCRRQLRRPETESRAVGYLRNNHETRERSQHPMGAGLEASQGSNFLLIHSDNDTRVDHNGTTLAVDPVRPPDPGCIADELGRKGPLKSAVLNRLRELRAAP</sequence>
<dbReference type="PANTHER" id="PTHR12936:SF0">
    <property type="entry name" value="ANAPHASE-PROMOTING COMPLEX SUBUNIT 10"/>
    <property type="match status" value="1"/>
</dbReference>
<dbReference type="AlphaFoldDB" id="A0A7J6M729"/>
<evidence type="ECO:0000256" key="2">
    <source>
        <dbReference type="ARBA" id="ARBA00022618"/>
    </source>
</evidence>
<dbReference type="GO" id="GO:0031145">
    <property type="term" value="P:anaphase-promoting complex-dependent catabolic process"/>
    <property type="evidence" value="ECO:0007669"/>
    <property type="project" value="InterPro"/>
</dbReference>
<dbReference type="Gene3D" id="2.60.120.260">
    <property type="entry name" value="Galactose-binding domain-like"/>
    <property type="match status" value="1"/>
</dbReference>
<feature type="region of interest" description="Disordered" evidence="6">
    <location>
        <begin position="19"/>
        <end position="81"/>
    </location>
</feature>
<dbReference type="CDD" id="cd08366">
    <property type="entry name" value="APC10"/>
    <property type="match status" value="1"/>
</dbReference>
<evidence type="ECO:0000259" key="7">
    <source>
        <dbReference type="PROSITE" id="PS51284"/>
    </source>
</evidence>
<organism evidence="8 9">
    <name type="scientific">Perkinsus olseni</name>
    <name type="common">Perkinsus atlanticus</name>
    <dbReference type="NCBI Taxonomy" id="32597"/>
    <lineage>
        <taxon>Eukaryota</taxon>
        <taxon>Sar</taxon>
        <taxon>Alveolata</taxon>
        <taxon>Perkinsozoa</taxon>
        <taxon>Perkinsea</taxon>
        <taxon>Perkinsida</taxon>
        <taxon>Perkinsidae</taxon>
        <taxon>Perkinsus</taxon>
    </lineage>
</organism>
<evidence type="ECO:0000256" key="5">
    <source>
        <dbReference type="ARBA" id="ARBA00023306"/>
    </source>
</evidence>
<dbReference type="Pfam" id="PF03256">
    <property type="entry name" value="ANAPC10"/>
    <property type="match status" value="1"/>
</dbReference>
<dbReference type="Pfam" id="PF07004">
    <property type="entry name" value="SHIPPO-rpt"/>
    <property type="match status" value="2"/>
</dbReference>
<comment type="similarity">
    <text evidence="1">Belongs to the APC10 family.</text>
</comment>
<feature type="domain" description="DOC" evidence="7">
    <location>
        <begin position="460"/>
        <end position="683"/>
    </location>
</feature>
<evidence type="ECO:0000256" key="6">
    <source>
        <dbReference type="SAM" id="MobiDB-lite"/>
    </source>
</evidence>
<dbReference type="SMART" id="SM01337">
    <property type="entry name" value="APC10"/>
    <property type="match status" value="1"/>
</dbReference>
<comment type="caution">
    <text evidence="8">The sequence shown here is derived from an EMBL/GenBank/DDBJ whole genome shotgun (WGS) entry which is preliminary data.</text>
</comment>
<evidence type="ECO:0000313" key="8">
    <source>
        <dbReference type="EMBL" id="KAF4667378.1"/>
    </source>
</evidence>
<keyword evidence="2" id="KW-0132">Cell division</keyword>
<keyword evidence="3" id="KW-0498">Mitosis</keyword>
<evidence type="ECO:0000313" key="9">
    <source>
        <dbReference type="Proteomes" id="UP000572268"/>
    </source>
</evidence>
<keyword evidence="5" id="KW-0131">Cell cycle</keyword>
<dbReference type="InterPro" id="IPR008979">
    <property type="entry name" value="Galactose-bd-like_sf"/>
</dbReference>
<dbReference type="Proteomes" id="UP000572268">
    <property type="component" value="Unassembled WGS sequence"/>
</dbReference>
<name>A0A7J6M729_PEROL</name>
<dbReference type="GO" id="GO:0070979">
    <property type="term" value="P:protein K11-linked ubiquitination"/>
    <property type="evidence" value="ECO:0007669"/>
    <property type="project" value="TreeGrafter"/>
</dbReference>
<dbReference type="PROSITE" id="PS51284">
    <property type="entry name" value="DOC"/>
    <property type="match status" value="1"/>
</dbReference>
<evidence type="ECO:0000256" key="4">
    <source>
        <dbReference type="ARBA" id="ARBA00022786"/>
    </source>
</evidence>
<dbReference type="SUPFAM" id="SSF49785">
    <property type="entry name" value="Galactose-binding domain-like"/>
    <property type="match status" value="1"/>
</dbReference>
<gene>
    <name evidence="8" type="primary">ANAPC10</name>
    <name evidence="8" type="ORF">FOL46_002565</name>
</gene>
<evidence type="ECO:0000256" key="1">
    <source>
        <dbReference type="ARBA" id="ARBA00006762"/>
    </source>
</evidence>
<accession>A0A7J6M729</accession>
<dbReference type="GO" id="GO:0005680">
    <property type="term" value="C:anaphase-promoting complex"/>
    <property type="evidence" value="ECO:0007669"/>
    <property type="project" value="InterPro"/>
</dbReference>
<feature type="region of interest" description="Disordered" evidence="6">
    <location>
        <begin position="105"/>
        <end position="133"/>
    </location>
</feature>
<reference evidence="8 9" key="1">
    <citation type="submission" date="2020-04" db="EMBL/GenBank/DDBJ databases">
        <title>Perkinsus olseni comparative genomics.</title>
        <authorList>
            <person name="Bogema D.R."/>
        </authorList>
    </citation>
    <scope>NUCLEOTIDE SEQUENCE [LARGE SCALE GENOMIC DNA]</scope>
    <source>
        <strain evidence="8">ATCC PRA-31</strain>
    </source>
</reference>
<feature type="region of interest" description="Disordered" evidence="6">
    <location>
        <begin position="197"/>
        <end position="224"/>
    </location>
</feature>
<dbReference type="InterPro" id="IPR010736">
    <property type="entry name" value="SHIPPO-rpt"/>
</dbReference>
<dbReference type="InterPro" id="IPR004939">
    <property type="entry name" value="APC_su10/DOC_dom"/>
</dbReference>
<protein>
    <submittedName>
        <fullName evidence="8">Anaphase-promoting complex subunit 10</fullName>
    </submittedName>
</protein>